<proteinExistence type="predicted"/>
<organism evidence="1 2">
    <name type="scientific">Candidatus Gottesmanbacteria bacterium GW2011_GWB1_44_11c</name>
    <dbReference type="NCBI Taxonomy" id="1618447"/>
    <lineage>
        <taxon>Bacteria</taxon>
        <taxon>Candidatus Gottesmaniibacteriota</taxon>
    </lineage>
</organism>
<accession>A0A0G1GJP9</accession>
<sequence>MKGPNTNVCQGCQGDCNACSFFPVASGQREIEEEPLSPAERMKLSLVAWEEGGAIYEI</sequence>
<comment type="caution">
    <text evidence="1">The sequence shown here is derived from an EMBL/GenBank/DDBJ whole genome shotgun (WGS) entry which is preliminary data.</text>
</comment>
<evidence type="ECO:0000313" key="1">
    <source>
        <dbReference type="EMBL" id="KKT35161.1"/>
    </source>
</evidence>
<evidence type="ECO:0000313" key="2">
    <source>
        <dbReference type="Proteomes" id="UP000034617"/>
    </source>
</evidence>
<gene>
    <name evidence="1" type="ORF">UW22_C0058G0007</name>
</gene>
<name>A0A0G1GJP9_9BACT</name>
<reference evidence="1 2" key="1">
    <citation type="journal article" date="2015" name="Nature">
        <title>rRNA introns, odd ribosomes, and small enigmatic genomes across a large radiation of phyla.</title>
        <authorList>
            <person name="Brown C.T."/>
            <person name="Hug L.A."/>
            <person name="Thomas B.C."/>
            <person name="Sharon I."/>
            <person name="Castelle C.J."/>
            <person name="Singh A."/>
            <person name="Wilkins M.J."/>
            <person name="Williams K.H."/>
            <person name="Banfield J.F."/>
        </authorList>
    </citation>
    <scope>NUCLEOTIDE SEQUENCE [LARGE SCALE GENOMIC DNA]</scope>
</reference>
<dbReference type="AlphaFoldDB" id="A0A0G1GJP9"/>
<dbReference type="Proteomes" id="UP000034617">
    <property type="component" value="Unassembled WGS sequence"/>
</dbReference>
<dbReference type="EMBL" id="LCHM01000058">
    <property type="protein sequence ID" value="KKT35161.1"/>
    <property type="molecule type" value="Genomic_DNA"/>
</dbReference>
<protein>
    <submittedName>
        <fullName evidence="1">Uncharacterized protein</fullName>
    </submittedName>
</protein>